<proteinExistence type="inferred from homology"/>
<dbReference type="PROSITE" id="PS51198">
    <property type="entry name" value="UVRD_HELICASE_ATP_BIND"/>
    <property type="match status" value="1"/>
</dbReference>
<evidence type="ECO:0000256" key="10">
    <source>
        <dbReference type="ARBA" id="ARBA00048988"/>
    </source>
</evidence>
<dbReference type="Gene3D" id="3.40.50.300">
    <property type="entry name" value="P-loop containing nucleotide triphosphate hydrolases"/>
    <property type="match status" value="3"/>
</dbReference>
<dbReference type="GO" id="GO:0003677">
    <property type="term" value="F:DNA binding"/>
    <property type="evidence" value="ECO:0007669"/>
    <property type="project" value="UniProtKB-KW"/>
</dbReference>
<dbReference type="PANTHER" id="PTHR11070:SF2">
    <property type="entry name" value="ATP-DEPENDENT DNA HELICASE SRS2"/>
    <property type="match status" value="1"/>
</dbReference>
<accession>A0A2M7AP23</accession>
<evidence type="ECO:0000256" key="7">
    <source>
        <dbReference type="ARBA" id="ARBA00023235"/>
    </source>
</evidence>
<evidence type="ECO:0000313" key="14">
    <source>
        <dbReference type="EMBL" id="PIU69149.1"/>
    </source>
</evidence>
<feature type="binding site" evidence="11">
    <location>
        <begin position="28"/>
        <end position="35"/>
    </location>
    <ligand>
        <name>ATP</name>
        <dbReference type="ChEBI" id="CHEBI:30616"/>
    </ligand>
</feature>
<evidence type="ECO:0000256" key="5">
    <source>
        <dbReference type="ARBA" id="ARBA00022840"/>
    </source>
</evidence>
<feature type="domain" description="UvrD-like helicase C-terminal" evidence="13">
    <location>
        <begin position="288"/>
        <end position="517"/>
    </location>
</feature>
<reference evidence="15" key="1">
    <citation type="submission" date="2017-09" db="EMBL/GenBank/DDBJ databases">
        <title>Depth-based differentiation of microbial function through sediment-hosted aquifers and enrichment of novel symbionts in the deep terrestrial subsurface.</title>
        <authorList>
            <person name="Probst A.J."/>
            <person name="Ladd B."/>
            <person name="Jarett J.K."/>
            <person name="Geller-Mcgrath D.E."/>
            <person name="Sieber C.M.K."/>
            <person name="Emerson J.B."/>
            <person name="Anantharaman K."/>
            <person name="Thomas B.C."/>
            <person name="Malmstrom R."/>
            <person name="Stieglmeier M."/>
            <person name="Klingl A."/>
            <person name="Woyke T."/>
            <person name="Ryan C.M."/>
            <person name="Banfield J.F."/>
        </authorList>
    </citation>
    <scope>NUCLEOTIDE SEQUENCE [LARGE SCALE GENOMIC DNA]</scope>
</reference>
<dbReference type="AlphaFoldDB" id="A0A2M7AP23"/>
<dbReference type="InterPro" id="IPR027417">
    <property type="entry name" value="P-loop_NTPase"/>
</dbReference>
<evidence type="ECO:0000256" key="11">
    <source>
        <dbReference type="PROSITE-ProRule" id="PRU00560"/>
    </source>
</evidence>
<dbReference type="InterPro" id="IPR000212">
    <property type="entry name" value="DNA_helicase_UvrD/REP"/>
</dbReference>
<protein>
    <recommendedName>
        <fullName evidence="9">DNA 3'-5' helicase</fullName>
        <ecNumber evidence="9">5.6.2.4</ecNumber>
    </recommendedName>
</protein>
<dbReference type="GO" id="GO:0005829">
    <property type="term" value="C:cytosol"/>
    <property type="evidence" value="ECO:0007669"/>
    <property type="project" value="TreeGrafter"/>
</dbReference>
<dbReference type="InterPro" id="IPR014017">
    <property type="entry name" value="DNA_helicase_UvrD-like_C"/>
</dbReference>
<gene>
    <name evidence="14" type="ORF">COS81_01235</name>
</gene>
<evidence type="ECO:0000256" key="2">
    <source>
        <dbReference type="ARBA" id="ARBA00022741"/>
    </source>
</evidence>
<keyword evidence="4 11" id="KW-0347">Helicase</keyword>
<evidence type="ECO:0000259" key="12">
    <source>
        <dbReference type="PROSITE" id="PS51198"/>
    </source>
</evidence>
<evidence type="ECO:0000256" key="6">
    <source>
        <dbReference type="ARBA" id="ARBA00023125"/>
    </source>
</evidence>
<dbReference type="EMBL" id="PEWD01000026">
    <property type="protein sequence ID" value="PIU69149.1"/>
    <property type="molecule type" value="Genomic_DNA"/>
</dbReference>
<keyword evidence="2 11" id="KW-0547">Nucleotide-binding</keyword>
<dbReference type="PANTHER" id="PTHR11070">
    <property type="entry name" value="UVRD / RECB / PCRA DNA HELICASE FAMILY MEMBER"/>
    <property type="match status" value="1"/>
</dbReference>
<dbReference type="InterPro" id="IPR014016">
    <property type="entry name" value="UvrD-like_ATP-bd"/>
</dbReference>
<comment type="catalytic activity">
    <reaction evidence="10">
        <text>ATP + H2O = ADP + phosphate + H(+)</text>
        <dbReference type="Rhea" id="RHEA:13065"/>
        <dbReference type="ChEBI" id="CHEBI:15377"/>
        <dbReference type="ChEBI" id="CHEBI:15378"/>
        <dbReference type="ChEBI" id="CHEBI:30616"/>
        <dbReference type="ChEBI" id="CHEBI:43474"/>
        <dbReference type="ChEBI" id="CHEBI:456216"/>
        <dbReference type="EC" id="5.6.2.4"/>
    </reaction>
</comment>
<organism evidence="14 15">
    <name type="scientific">candidate division WWE3 bacterium CG06_land_8_20_14_3_00_42_16</name>
    <dbReference type="NCBI Taxonomy" id="1975083"/>
    <lineage>
        <taxon>Bacteria</taxon>
        <taxon>Katanobacteria</taxon>
    </lineage>
</organism>
<comment type="catalytic activity">
    <reaction evidence="8">
        <text>Couples ATP hydrolysis with the unwinding of duplex DNA by translocating in the 3'-5' direction.</text>
        <dbReference type="EC" id="5.6.2.4"/>
    </reaction>
</comment>
<evidence type="ECO:0000256" key="3">
    <source>
        <dbReference type="ARBA" id="ARBA00022801"/>
    </source>
</evidence>
<keyword evidence="6" id="KW-0238">DNA-binding</keyword>
<dbReference type="Proteomes" id="UP000229916">
    <property type="component" value="Unassembled WGS sequence"/>
</dbReference>
<dbReference type="GO" id="GO:0033202">
    <property type="term" value="C:DNA helicase complex"/>
    <property type="evidence" value="ECO:0007669"/>
    <property type="project" value="TreeGrafter"/>
</dbReference>
<dbReference type="EC" id="5.6.2.4" evidence="9"/>
<dbReference type="Gene3D" id="1.10.10.160">
    <property type="match status" value="1"/>
</dbReference>
<evidence type="ECO:0000256" key="8">
    <source>
        <dbReference type="ARBA" id="ARBA00034617"/>
    </source>
</evidence>
<evidence type="ECO:0000313" key="15">
    <source>
        <dbReference type="Proteomes" id="UP000229916"/>
    </source>
</evidence>
<dbReference type="GO" id="GO:0009314">
    <property type="term" value="P:response to radiation"/>
    <property type="evidence" value="ECO:0007669"/>
    <property type="project" value="UniProtKB-ARBA"/>
</dbReference>
<dbReference type="GO" id="GO:0043138">
    <property type="term" value="F:3'-5' DNA helicase activity"/>
    <property type="evidence" value="ECO:0007669"/>
    <property type="project" value="UniProtKB-EC"/>
</dbReference>
<dbReference type="GO" id="GO:0016887">
    <property type="term" value="F:ATP hydrolysis activity"/>
    <property type="evidence" value="ECO:0007669"/>
    <property type="project" value="RHEA"/>
</dbReference>
<dbReference type="Gene3D" id="1.10.486.10">
    <property type="entry name" value="PCRA, domain 4"/>
    <property type="match status" value="2"/>
</dbReference>
<dbReference type="GO" id="GO:0005524">
    <property type="term" value="F:ATP binding"/>
    <property type="evidence" value="ECO:0007669"/>
    <property type="project" value="UniProtKB-UniRule"/>
</dbReference>
<keyword evidence="7" id="KW-0413">Isomerase</keyword>
<name>A0A2M7AP23_UNCKA</name>
<dbReference type="InterPro" id="IPR013986">
    <property type="entry name" value="DExx_box_DNA_helicase_dom_sf"/>
</dbReference>
<dbReference type="Pfam" id="PF13361">
    <property type="entry name" value="UvrD_C"/>
    <property type="match status" value="2"/>
</dbReference>
<evidence type="ECO:0000256" key="4">
    <source>
        <dbReference type="ARBA" id="ARBA00022806"/>
    </source>
</evidence>
<evidence type="ECO:0000256" key="1">
    <source>
        <dbReference type="ARBA" id="ARBA00009922"/>
    </source>
</evidence>
<dbReference type="SUPFAM" id="SSF52540">
    <property type="entry name" value="P-loop containing nucleoside triphosphate hydrolases"/>
    <property type="match status" value="1"/>
</dbReference>
<keyword evidence="3 11" id="KW-0378">Hydrolase</keyword>
<keyword evidence="5 11" id="KW-0067">ATP-binding</keyword>
<comment type="caution">
    <text evidence="14">The sequence shown here is derived from an EMBL/GenBank/DDBJ whole genome shotgun (WGS) entry which is preliminary data.</text>
</comment>
<dbReference type="GO" id="GO:0000725">
    <property type="term" value="P:recombinational repair"/>
    <property type="evidence" value="ECO:0007669"/>
    <property type="project" value="TreeGrafter"/>
</dbReference>
<dbReference type="CDD" id="cd17932">
    <property type="entry name" value="DEXQc_UvrD"/>
    <property type="match status" value="1"/>
</dbReference>
<evidence type="ECO:0000256" key="9">
    <source>
        <dbReference type="ARBA" id="ARBA00034808"/>
    </source>
</evidence>
<dbReference type="Pfam" id="PF00580">
    <property type="entry name" value="UvrD-helicase"/>
    <property type="match status" value="1"/>
</dbReference>
<dbReference type="CDD" id="cd18807">
    <property type="entry name" value="SF1_C_UvrD"/>
    <property type="match status" value="1"/>
</dbReference>
<dbReference type="FunFam" id="1.10.10.160:FF:000001">
    <property type="entry name" value="ATP-dependent DNA helicase"/>
    <property type="match status" value="1"/>
</dbReference>
<comment type="similarity">
    <text evidence="1">Belongs to the helicase family. UvrD subfamily.</text>
</comment>
<feature type="domain" description="UvrD-like helicase ATP-binding" evidence="12">
    <location>
        <begin position="7"/>
        <end position="287"/>
    </location>
</feature>
<evidence type="ECO:0000259" key="13">
    <source>
        <dbReference type="PROSITE" id="PS51217"/>
    </source>
</evidence>
<dbReference type="PROSITE" id="PS51217">
    <property type="entry name" value="UVRD_HELICASE_CTER"/>
    <property type="match status" value="1"/>
</dbReference>
<sequence>MPKLILDRLNPSQKEAVAQTEGPILILAGPGSGKTRCLAYKIAFLIREKGINPNQILGVTFTNKAANEMRERVQKLSENPKQKFPWIGTFHAICAKILRRDGKYIDIPPNFLIYDEADQIQLLKKVLKKIDLNEQKINPQAVLNAISSAKNELVSPDTYATLASGFFQETVSRLYPEYQKALTQNNALDFDDLIMKTIEIFEKNPSILNYWRNCFQHLLVDEYQDTNKAQYVFSKLLAGSKQNICVVGDPGQSIYAWRGADIRNILQFKADYPKAKIIRLEQNYRSTQTIIEAASSLIQHNISHPKLALWTENLVGESIKIVETLDEEKEAHFLSREIAFDDRQFSDFAVLYRTNAQSRVIEEVFLKTKIPYTILGGTRFYERKEIKDILAYLRLFVNPHDSVSLGRAEKVGKHRLGRILELQKEINPNQASPLEILDQVLAVSQYLEMLKDKTEEGESRIENVKELRSVATDFHSLADFLENVALVQQEYLPDTGKLLGSASNNVVKLMTLHTAKGLEFPIVFIVGFEEGLLPHSRSLIDKLELEEERRLCYVGLTRAKEKVYFTHAQRRLFFGSTSFNEVSRFLDELPAELIEKWQV</sequence>